<comment type="caution">
    <text evidence="1">The sequence shown here is derived from an EMBL/GenBank/DDBJ whole genome shotgun (WGS) entry which is preliminary data.</text>
</comment>
<name>A0A8H4VID0_9AGAR</name>
<evidence type="ECO:0008006" key="3">
    <source>
        <dbReference type="Google" id="ProtNLM"/>
    </source>
</evidence>
<proteinExistence type="predicted"/>
<evidence type="ECO:0000313" key="1">
    <source>
        <dbReference type="EMBL" id="KAF4610603.1"/>
    </source>
</evidence>
<gene>
    <name evidence="1" type="ORF">D9613_006979</name>
</gene>
<keyword evidence="2" id="KW-1185">Reference proteome</keyword>
<dbReference type="Proteomes" id="UP000521872">
    <property type="component" value="Unassembled WGS sequence"/>
</dbReference>
<reference evidence="1 2" key="1">
    <citation type="submission" date="2019-12" db="EMBL/GenBank/DDBJ databases">
        <authorList>
            <person name="Floudas D."/>
            <person name="Bentzer J."/>
            <person name="Ahren D."/>
            <person name="Johansson T."/>
            <person name="Persson P."/>
            <person name="Tunlid A."/>
        </authorList>
    </citation>
    <scope>NUCLEOTIDE SEQUENCE [LARGE SCALE GENOMIC DNA]</scope>
    <source>
        <strain evidence="1 2">CBS 102.39</strain>
    </source>
</reference>
<sequence length="449" mass="50708">MPLRSGEQRLPQEIFDQVIDFFHDDSIQLRVCALVSPAWLSSARLHLFHNIYLSPPSGPRHSSFFFTKPNLSPCRKLYDCIERSNRSLFGGVSKYIQALHVCEGTLARQWIAREPTLPLLLQSLENLRRFEISQSASVHIDWDDLPKALRDSVEEHVLKLPSLTELRLGSLYFRSVVEFTKILQACRGLRQLEVDHIDFESESVDVLQDGEGSAFVEPTPLDILVIGPRTSPALIRTLLHPSSGITTAALRKLAMSISGDFAEFAKLLQASNAVQSLEFTLMNDTSLDEYFNLPPSNQFDLSQVQYLNHLEVNIDVLQKLEDPLPWLTTLLRTGINPTRSTQKNAIRTILITYSVYLPAPYMDRSINTTIFGRWREIDMILCGMSSEGFLEDGQRSHAYGNLQSVCLEFMLENPIGSGVAPRFLREMILPSPGLRALDMLTVVAFDTSR</sequence>
<dbReference type="AlphaFoldDB" id="A0A8H4VID0"/>
<protein>
    <recommendedName>
        <fullName evidence="3">F-box domain-containing protein</fullName>
    </recommendedName>
</protein>
<evidence type="ECO:0000313" key="2">
    <source>
        <dbReference type="Proteomes" id="UP000521872"/>
    </source>
</evidence>
<dbReference type="EMBL" id="JAACJL010000058">
    <property type="protein sequence ID" value="KAF4610603.1"/>
    <property type="molecule type" value="Genomic_DNA"/>
</dbReference>
<accession>A0A8H4VID0</accession>
<organism evidence="1 2">
    <name type="scientific">Agrocybe pediades</name>
    <dbReference type="NCBI Taxonomy" id="84607"/>
    <lineage>
        <taxon>Eukaryota</taxon>
        <taxon>Fungi</taxon>
        <taxon>Dikarya</taxon>
        <taxon>Basidiomycota</taxon>
        <taxon>Agaricomycotina</taxon>
        <taxon>Agaricomycetes</taxon>
        <taxon>Agaricomycetidae</taxon>
        <taxon>Agaricales</taxon>
        <taxon>Agaricineae</taxon>
        <taxon>Strophariaceae</taxon>
        <taxon>Agrocybe</taxon>
    </lineage>
</organism>